<dbReference type="InterPro" id="IPR016155">
    <property type="entry name" value="Mopterin_synth/thiamin_S_b"/>
</dbReference>
<sequence>MLKVKAFGKIAEILQQEEFLMERVESTEAMKAYLGTHYPGLKNMKYQIALDKKIMSGDASLTGITEVALLPPFSGG</sequence>
<dbReference type="EMBL" id="FNQC01000031">
    <property type="protein sequence ID" value="SDZ57890.1"/>
    <property type="molecule type" value="Genomic_DNA"/>
</dbReference>
<dbReference type="InterPro" id="IPR012675">
    <property type="entry name" value="Beta-grasp_dom_sf"/>
</dbReference>
<proteinExistence type="predicted"/>
<protein>
    <submittedName>
        <fullName evidence="1">Molybdopterin synthase sulfur carrier subunit</fullName>
    </submittedName>
</protein>
<dbReference type="Pfam" id="PF02597">
    <property type="entry name" value="ThiS"/>
    <property type="match status" value="1"/>
</dbReference>
<accession>A0A1H3U606</accession>
<reference evidence="1 2" key="1">
    <citation type="submission" date="2016-10" db="EMBL/GenBank/DDBJ databases">
        <authorList>
            <person name="Varghese N."/>
            <person name="Submissions S."/>
        </authorList>
    </citation>
    <scope>NUCLEOTIDE SEQUENCE [LARGE SCALE GENOMIC DNA]</scope>
    <source>
        <strain evidence="1 2">DSM 17997</strain>
    </source>
</reference>
<organism evidence="1 2">
    <name type="scientific">Rhodonellum ikkaensis</name>
    <dbReference type="NCBI Taxonomy" id="336829"/>
    <lineage>
        <taxon>Bacteria</taxon>
        <taxon>Pseudomonadati</taxon>
        <taxon>Bacteroidota</taxon>
        <taxon>Cytophagia</taxon>
        <taxon>Cytophagales</taxon>
        <taxon>Cytophagaceae</taxon>
        <taxon>Rhodonellum</taxon>
    </lineage>
</organism>
<dbReference type="Proteomes" id="UP000199663">
    <property type="component" value="Unassembled WGS sequence"/>
</dbReference>
<dbReference type="RefSeq" id="WP_019600641.1">
    <property type="nucleotide sequence ID" value="NZ_FNQC01000031.1"/>
</dbReference>
<evidence type="ECO:0000313" key="1">
    <source>
        <dbReference type="EMBL" id="SDZ57890.1"/>
    </source>
</evidence>
<dbReference type="InterPro" id="IPR003749">
    <property type="entry name" value="ThiS/MoaD-like"/>
</dbReference>
<dbReference type="SUPFAM" id="SSF54285">
    <property type="entry name" value="MoaD/ThiS"/>
    <property type="match status" value="1"/>
</dbReference>
<keyword evidence="2" id="KW-1185">Reference proteome</keyword>
<gene>
    <name evidence="1" type="ORF">SAMN05444412_13113</name>
</gene>
<dbReference type="Gene3D" id="3.10.20.30">
    <property type="match status" value="1"/>
</dbReference>
<comment type="caution">
    <text evidence="1">The sequence shown here is derived from an EMBL/GenBank/DDBJ whole genome shotgun (WGS) entry which is preliminary data.</text>
</comment>
<name>A0A1H3U606_9BACT</name>
<evidence type="ECO:0000313" key="2">
    <source>
        <dbReference type="Proteomes" id="UP000199663"/>
    </source>
</evidence>